<comment type="caution">
    <text evidence="1">The sequence shown here is derived from an EMBL/GenBank/DDBJ whole genome shotgun (WGS) entry which is preliminary data.</text>
</comment>
<dbReference type="AlphaFoldDB" id="A0AAW5S1Y7"/>
<dbReference type="RefSeq" id="WP_158084988.1">
    <property type="nucleotide sequence ID" value="NZ_JACKTG010000013.1"/>
</dbReference>
<sequence length="54" mass="6076">MDKSEIEMIETALANWYKYGDSDNADTAIDLLAELAGFAITYDDVHEAVTLHRK</sequence>
<accession>A0AAW5S1Y7</accession>
<reference evidence="1" key="1">
    <citation type="submission" date="2020-07" db="EMBL/GenBank/DDBJ databases">
        <authorList>
            <person name="Pettersson B.M.F."/>
            <person name="Behra P.R.K."/>
            <person name="Ramesh M."/>
            <person name="Das S."/>
            <person name="Dasgupta S."/>
            <person name="Kirsebom L.A."/>
        </authorList>
    </citation>
    <scope>NUCLEOTIDE SEQUENCE</scope>
    <source>
        <strain evidence="1">DSM 45439</strain>
    </source>
</reference>
<evidence type="ECO:0000313" key="2">
    <source>
        <dbReference type="Proteomes" id="UP001207588"/>
    </source>
</evidence>
<name>A0AAW5S1Y7_MYCBC</name>
<dbReference type="EMBL" id="JACKTG010000013">
    <property type="protein sequence ID" value="MCV6988716.1"/>
    <property type="molecule type" value="Genomic_DNA"/>
</dbReference>
<reference evidence="1" key="2">
    <citation type="journal article" date="2022" name="BMC Genomics">
        <title>Comparative genome analysis of mycobacteria focusing on tRNA and non-coding RNA.</title>
        <authorList>
            <person name="Behra P.R.K."/>
            <person name="Pettersson B.M.F."/>
            <person name="Ramesh M."/>
            <person name="Das S."/>
            <person name="Dasgupta S."/>
            <person name="Kirsebom L.A."/>
        </authorList>
    </citation>
    <scope>NUCLEOTIDE SEQUENCE</scope>
    <source>
        <strain evidence="1">DSM 45439</strain>
    </source>
</reference>
<evidence type="ECO:0000313" key="1">
    <source>
        <dbReference type="EMBL" id="MCV6988716.1"/>
    </source>
</evidence>
<gene>
    <name evidence="1" type="ORF">H7I91_05250</name>
</gene>
<dbReference type="Proteomes" id="UP001207588">
    <property type="component" value="Unassembled WGS sequence"/>
</dbReference>
<protein>
    <submittedName>
        <fullName evidence="1">Uncharacterized protein</fullName>
    </submittedName>
</protein>
<organism evidence="1 2">
    <name type="scientific">Mycobacterium bouchedurhonense</name>
    <dbReference type="NCBI Taxonomy" id="701041"/>
    <lineage>
        <taxon>Bacteria</taxon>
        <taxon>Bacillati</taxon>
        <taxon>Actinomycetota</taxon>
        <taxon>Actinomycetes</taxon>
        <taxon>Mycobacteriales</taxon>
        <taxon>Mycobacteriaceae</taxon>
        <taxon>Mycobacterium</taxon>
        <taxon>Mycobacterium avium complex (MAC)</taxon>
    </lineage>
</organism>
<proteinExistence type="predicted"/>